<dbReference type="PANTHER" id="PTHR42861">
    <property type="entry name" value="CALCIUM-TRANSPORTING ATPASE"/>
    <property type="match status" value="1"/>
</dbReference>
<keyword evidence="8 12" id="KW-1278">Translocase</keyword>
<evidence type="ECO:0000256" key="2">
    <source>
        <dbReference type="ARBA" id="ARBA00004141"/>
    </source>
</evidence>
<dbReference type="InterPro" id="IPR059000">
    <property type="entry name" value="ATPase_P-type_domA"/>
</dbReference>
<dbReference type="Gene3D" id="1.20.1110.10">
    <property type="entry name" value="Calcium-transporting ATPase, transmembrane domain"/>
    <property type="match status" value="1"/>
</dbReference>
<comment type="function">
    <text evidence="1">The plasma membrane ATPase of plants and fungi is a hydrogen ion pump. The proton gradient it generates drives the active transport of nutrients by H(+)-symport. The resulting external acidification and/or internal alkinization may mediate growth responses.</text>
</comment>
<dbReference type="FunFam" id="3.40.1110.10:FF:000005">
    <property type="entry name" value="Plasma membrane ATPase"/>
    <property type="match status" value="1"/>
</dbReference>
<proteinExistence type="inferred from homology"/>
<dbReference type="NCBIfam" id="TIGR01494">
    <property type="entry name" value="ATPase_P-type"/>
    <property type="match status" value="2"/>
</dbReference>
<keyword evidence="12" id="KW-0406">Ion transport</keyword>
<feature type="transmembrane region" description="Helical" evidence="12">
    <location>
        <begin position="272"/>
        <end position="292"/>
    </location>
</feature>
<dbReference type="SUPFAM" id="SSF81653">
    <property type="entry name" value="Calcium ATPase, transduction domain A"/>
    <property type="match status" value="1"/>
</dbReference>
<reference evidence="15" key="1">
    <citation type="submission" date="2021-01" db="EMBL/GenBank/DDBJ databases">
        <authorList>
            <person name="Corre E."/>
            <person name="Pelletier E."/>
            <person name="Niang G."/>
            <person name="Scheremetjew M."/>
            <person name="Finn R."/>
            <person name="Kale V."/>
            <person name="Holt S."/>
            <person name="Cochrane G."/>
            <person name="Meng A."/>
            <person name="Brown T."/>
            <person name="Cohen L."/>
        </authorList>
    </citation>
    <scope>NUCLEOTIDE SEQUENCE</scope>
    <source>
        <strain evidence="15">SL-175</strain>
    </source>
</reference>
<evidence type="ECO:0000256" key="1">
    <source>
        <dbReference type="ARBA" id="ARBA00003417"/>
    </source>
</evidence>
<dbReference type="EC" id="7.1.2.1" evidence="12"/>
<dbReference type="PRINTS" id="PR00120">
    <property type="entry name" value="HATPASE"/>
</dbReference>
<dbReference type="InterPro" id="IPR001757">
    <property type="entry name" value="P_typ_ATPase"/>
</dbReference>
<feature type="domain" description="Cation-transporting P-type ATPase N-terminal" evidence="14">
    <location>
        <begin position="51"/>
        <end position="121"/>
    </location>
</feature>
<dbReference type="Pfam" id="PF00690">
    <property type="entry name" value="Cation_ATPase_N"/>
    <property type="match status" value="1"/>
</dbReference>
<dbReference type="NCBIfam" id="TIGR01647">
    <property type="entry name" value="ATPase-IIIA_H"/>
    <property type="match status" value="1"/>
</dbReference>
<dbReference type="SFLD" id="SFLDF00027">
    <property type="entry name" value="p-type_atpase"/>
    <property type="match status" value="1"/>
</dbReference>
<keyword evidence="12" id="KW-0813">Transport</keyword>
<evidence type="ECO:0000256" key="9">
    <source>
        <dbReference type="ARBA" id="ARBA00022989"/>
    </source>
</evidence>
<dbReference type="GO" id="GO:0120029">
    <property type="term" value="P:proton export across plasma membrane"/>
    <property type="evidence" value="ECO:0007669"/>
    <property type="project" value="UniProtKB-UniRule"/>
</dbReference>
<dbReference type="InterPro" id="IPR018303">
    <property type="entry name" value="ATPase_P-typ_P_site"/>
</dbReference>
<evidence type="ECO:0000256" key="7">
    <source>
        <dbReference type="ARBA" id="ARBA00022840"/>
    </source>
</evidence>
<evidence type="ECO:0000313" key="15">
    <source>
        <dbReference type="EMBL" id="CAD8708826.1"/>
    </source>
</evidence>
<dbReference type="InterPro" id="IPR044492">
    <property type="entry name" value="P_typ_ATPase_HD_dom"/>
</dbReference>
<feature type="transmembrane region" description="Helical" evidence="12">
    <location>
        <begin position="737"/>
        <end position="765"/>
    </location>
</feature>
<dbReference type="GO" id="GO:0016887">
    <property type="term" value="F:ATP hydrolysis activity"/>
    <property type="evidence" value="ECO:0007669"/>
    <property type="project" value="InterPro"/>
</dbReference>
<dbReference type="InterPro" id="IPR023299">
    <property type="entry name" value="ATPase_P-typ_cyto_dom_N"/>
</dbReference>
<feature type="compositionally biased region" description="Polar residues" evidence="13">
    <location>
        <begin position="1"/>
        <end position="10"/>
    </location>
</feature>
<sequence>MFKQPPSSNGIEGISLLQRANKQANQPYDQVPASDGAGSARAQKPDDDDEDNIQVDIDESLMNTGEDGLETSEALGRLDRFGRNELEEKTKSKLKVFIGHFTGPMPCMIWAAILIEAIILDWANFWVLLFLQCLNGSVGFYEDSKAGDAVAALKASLKPEAFVKRNGRWAKIHAGELVPGDRVALNAGGAVPADCRICAGMPVEIDQAALTGESLPVTMYPGDVAKMGSTVTRGEIDAIVACTGSNTFFGKTAAMIQSVDEMGNFQKVLLKITYFLLIISSVLVLIAMGYLIAMGEEFLRSLAFGVVLLVASIPIAMQVVCTTTMALGSRKLADQKAIVARLSSIEQMASMTILCSDKTGTLTLNKMVLQDVLPYQTGATENDCLQCAALAAKWKEPAKDALDTLVLNAVDRGPLDAFEQLEYTPFDPVRKRTEAKLRSPDGRVFNVMKGAPNIVLAYCENKEDIRAEFEESVQNFAERGIRALAVARGFEPGGLVMVGLLTFLDPPRPDTKRTIERAIEQGIAVKMITGDHVAIAKETSRTLGMGDNILLPTELPNYEANTDLPKTLGDDYGEMIEDCDGFAQVFPEHKFLIVEALRQKGYSCGMTGDGVNDAPALKRADVGIAVQGATDAARAAADLILTAPGLSVIVDAIIISRCIFQRMKNYVIYRVACTIQLLAFFFLAVLTIHPKDYEGVGDSTFFNLPVVALVVITILNDGTIISIAYDHVEPSPRPERWNLPILFAVATWLGVVAVASSMLLLHLALSSHDPDSLFQTTFGIKDLSMPHVKCMVYLKISLSDFFTVFTARTQGFFWERAPGGLLMACAVLATVSSTLLSLNWPFGEVQDDGSMNMSGIDSGLAVFTWVYCLIWFFIQDCMKVVLYKLLYQFDVSGLRTESEKCAERAFEKSPESRIGKVEEELSKMKQVMAAMAQSNFKAVKLAANSAM</sequence>
<dbReference type="GO" id="GO:0005524">
    <property type="term" value="F:ATP binding"/>
    <property type="evidence" value="ECO:0007669"/>
    <property type="project" value="UniProtKB-UniRule"/>
</dbReference>
<dbReference type="AlphaFoldDB" id="A0A7S0X955"/>
<dbReference type="GO" id="GO:0005886">
    <property type="term" value="C:plasma membrane"/>
    <property type="evidence" value="ECO:0007669"/>
    <property type="project" value="UniProtKB-SubCell"/>
</dbReference>
<evidence type="ECO:0000256" key="13">
    <source>
        <dbReference type="SAM" id="MobiDB-lite"/>
    </source>
</evidence>
<dbReference type="EMBL" id="HBFC01019303">
    <property type="protein sequence ID" value="CAD8708826.1"/>
    <property type="molecule type" value="Transcribed_RNA"/>
</dbReference>
<protein>
    <recommendedName>
        <fullName evidence="12">Plasma membrane ATPase</fullName>
        <ecNumber evidence="12">7.1.2.1</ecNumber>
    </recommendedName>
</protein>
<gene>
    <name evidence="15" type="ORF">MANT1106_LOCUS11509</name>
</gene>
<feature type="region of interest" description="Disordered" evidence="13">
    <location>
        <begin position="1"/>
        <end position="51"/>
    </location>
</feature>
<keyword evidence="5 12" id="KW-0812">Transmembrane</keyword>
<dbReference type="InterPro" id="IPR023214">
    <property type="entry name" value="HAD_sf"/>
</dbReference>
<feature type="transmembrane region" description="Helical" evidence="12">
    <location>
        <begin position="701"/>
        <end position="725"/>
    </location>
</feature>
<evidence type="ECO:0000256" key="3">
    <source>
        <dbReference type="ARBA" id="ARBA00008804"/>
    </source>
</evidence>
<keyword evidence="10 12" id="KW-0472">Membrane</keyword>
<keyword evidence="4" id="KW-0597">Phosphoprotein</keyword>
<comment type="similarity">
    <text evidence="3 12">Belongs to the cation transport ATPase (P-type) (TC 3.A.3) family. Type IIIA subfamily.</text>
</comment>
<dbReference type="FunFam" id="2.70.150.10:FF:000042">
    <property type="entry name" value="Plasma membrane ATPase"/>
    <property type="match status" value="1"/>
</dbReference>
<keyword evidence="7 12" id="KW-0067">ATP-binding</keyword>
<comment type="catalytic activity">
    <reaction evidence="11 12">
        <text>ATP + H2O + H(+)(in) = ADP + phosphate + 2 H(+)(out)</text>
        <dbReference type="Rhea" id="RHEA:20852"/>
        <dbReference type="ChEBI" id="CHEBI:15377"/>
        <dbReference type="ChEBI" id="CHEBI:15378"/>
        <dbReference type="ChEBI" id="CHEBI:30616"/>
        <dbReference type="ChEBI" id="CHEBI:43474"/>
        <dbReference type="ChEBI" id="CHEBI:456216"/>
        <dbReference type="EC" id="7.1.2.1"/>
    </reaction>
</comment>
<feature type="transmembrane region" description="Helical" evidence="12">
    <location>
        <begin position="298"/>
        <end position="321"/>
    </location>
</feature>
<feature type="transmembrane region" description="Helical" evidence="12">
    <location>
        <begin position="785"/>
        <end position="807"/>
    </location>
</feature>
<evidence type="ECO:0000256" key="10">
    <source>
        <dbReference type="ARBA" id="ARBA00023136"/>
    </source>
</evidence>
<dbReference type="InterPro" id="IPR006534">
    <property type="entry name" value="P-type_ATPase_IIIA"/>
</dbReference>
<feature type="transmembrane region" description="Helical" evidence="12">
    <location>
        <begin position="819"/>
        <end position="838"/>
    </location>
</feature>
<dbReference type="SFLD" id="SFLDS00003">
    <property type="entry name" value="Haloacid_Dehalogenase"/>
    <property type="match status" value="1"/>
</dbReference>
<keyword evidence="12" id="KW-0460">Magnesium</keyword>
<accession>A0A7S0X955</accession>
<dbReference type="GO" id="GO:0008553">
    <property type="term" value="F:P-type proton-exporting transporter activity"/>
    <property type="evidence" value="ECO:0007669"/>
    <property type="project" value="UniProtKB-UniRule"/>
</dbReference>
<evidence type="ECO:0000256" key="4">
    <source>
        <dbReference type="ARBA" id="ARBA00022553"/>
    </source>
</evidence>
<comment type="subcellular location">
    <subcellularLocation>
        <location evidence="12">Cell membrane</location>
        <topology evidence="12">Multi-pass membrane protein</topology>
    </subcellularLocation>
    <subcellularLocation>
        <location evidence="2">Membrane</location>
        <topology evidence="2">Multi-pass membrane protein</topology>
    </subcellularLocation>
</comment>
<evidence type="ECO:0000256" key="6">
    <source>
        <dbReference type="ARBA" id="ARBA00022741"/>
    </source>
</evidence>
<evidence type="ECO:0000259" key="14">
    <source>
        <dbReference type="SMART" id="SM00831"/>
    </source>
</evidence>
<organism evidence="15">
    <name type="scientific">Mantoniella antarctica</name>
    <dbReference type="NCBI Taxonomy" id="81844"/>
    <lineage>
        <taxon>Eukaryota</taxon>
        <taxon>Viridiplantae</taxon>
        <taxon>Chlorophyta</taxon>
        <taxon>Mamiellophyceae</taxon>
        <taxon>Mamiellales</taxon>
        <taxon>Mamiellaceae</taxon>
        <taxon>Mantoniella</taxon>
    </lineage>
</organism>
<feature type="compositionally biased region" description="Polar residues" evidence="13">
    <location>
        <begin position="18"/>
        <end position="28"/>
    </location>
</feature>
<dbReference type="InterPro" id="IPR004014">
    <property type="entry name" value="ATPase_P-typ_cation-transptr_N"/>
</dbReference>
<dbReference type="PROSITE" id="PS00154">
    <property type="entry name" value="ATPASE_E1_E2"/>
    <property type="match status" value="1"/>
</dbReference>
<dbReference type="Gene3D" id="3.40.1110.10">
    <property type="entry name" value="Calcium-transporting ATPase, cytoplasmic domain N"/>
    <property type="match status" value="1"/>
</dbReference>
<evidence type="ECO:0000256" key="12">
    <source>
        <dbReference type="RuleBase" id="RU362083"/>
    </source>
</evidence>
<evidence type="ECO:0000256" key="11">
    <source>
        <dbReference type="ARBA" id="ARBA00048122"/>
    </source>
</evidence>
<dbReference type="CDD" id="cd02076">
    <property type="entry name" value="P-type_ATPase_H"/>
    <property type="match status" value="1"/>
</dbReference>
<dbReference type="Gene3D" id="3.40.50.1000">
    <property type="entry name" value="HAD superfamily/HAD-like"/>
    <property type="match status" value="1"/>
</dbReference>
<feature type="transmembrane region" description="Helical" evidence="12">
    <location>
        <begin position="108"/>
        <end position="131"/>
    </location>
</feature>
<dbReference type="SUPFAM" id="SSF56784">
    <property type="entry name" value="HAD-like"/>
    <property type="match status" value="1"/>
</dbReference>
<dbReference type="Pfam" id="PF00122">
    <property type="entry name" value="E1-E2_ATPase"/>
    <property type="match status" value="1"/>
</dbReference>
<dbReference type="InterPro" id="IPR036412">
    <property type="entry name" value="HAD-like_sf"/>
</dbReference>
<feature type="transmembrane region" description="Helical" evidence="12">
    <location>
        <begin position="858"/>
        <end position="874"/>
    </location>
</feature>
<feature type="transmembrane region" description="Helical" evidence="12">
    <location>
        <begin position="667"/>
        <end position="689"/>
    </location>
</feature>
<keyword evidence="12" id="KW-0375">Hydrogen ion transport</keyword>
<dbReference type="InterPro" id="IPR023298">
    <property type="entry name" value="ATPase_P-typ_TM_dom_sf"/>
</dbReference>
<evidence type="ECO:0000256" key="8">
    <source>
        <dbReference type="ARBA" id="ARBA00022967"/>
    </source>
</evidence>
<dbReference type="InterPro" id="IPR008250">
    <property type="entry name" value="ATPase_P-typ_transduc_dom_A_sf"/>
</dbReference>
<dbReference type="PRINTS" id="PR00119">
    <property type="entry name" value="CATATPASE"/>
</dbReference>
<dbReference type="SUPFAM" id="SSF81665">
    <property type="entry name" value="Calcium ATPase, transmembrane domain M"/>
    <property type="match status" value="1"/>
</dbReference>
<dbReference type="Pfam" id="PF00702">
    <property type="entry name" value="Hydrolase"/>
    <property type="match status" value="1"/>
</dbReference>
<dbReference type="Gene3D" id="2.70.150.10">
    <property type="entry name" value="Calcium-transporting ATPase, cytoplasmic transduction domain A"/>
    <property type="match status" value="1"/>
</dbReference>
<dbReference type="SMART" id="SM00831">
    <property type="entry name" value="Cation_ATPase_N"/>
    <property type="match status" value="1"/>
</dbReference>
<keyword evidence="6 12" id="KW-0547">Nucleotide-binding</keyword>
<keyword evidence="9 12" id="KW-1133">Transmembrane helix</keyword>
<name>A0A7S0X955_9CHLO</name>
<dbReference type="FunFam" id="3.40.50.1000:FF:000008">
    <property type="entry name" value="Plasma membrane ATPase"/>
    <property type="match status" value="1"/>
</dbReference>
<evidence type="ECO:0000256" key="5">
    <source>
        <dbReference type="ARBA" id="ARBA00022692"/>
    </source>
</evidence>
<dbReference type="SFLD" id="SFLDG00002">
    <property type="entry name" value="C1.7:_P-type_atpase_like"/>
    <property type="match status" value="1"/>
</dbReference>